<keyword evidence="2" id="KW-1185">Reference proteome</keyword>
<comment type="caution">
    <text evidence="1">The sequence shown here is derived from an EMBL/GenBank/DDBJ whole genome shotgun (WGS) entry which is preliminary data.</text>
</comment>
<evidence type="ECO:0000313" key="1">
    <source>
        <dbReference type="EMBL" id="KJW04958.1"/>
    </source>
</evidence>
<sequence length="61" mass="6855">MEAKVSDSTVSSSLKYFHELLNPEFSFQVIQNKQAISGSCFDKPDLWIVPAITYLISTCLI</sequence>
<protein>
    <submittedName>
        <fullName evidence="1">Uncharacterized protein</fullName>
    </submittedName>
</protein>
<dbReference type="PATRIC" id="fig|1268837.3.peg.770"/>
<gene>
    <name evidence="1" type="ORF">RAT170B_0654</name>
</gene>
<proteinExistence type="predicted"/>
<evidence type="ECO:0000313" key="2">
    <source>
        <dbReference type="Proteomes" id="UP000033736"/>
    </source>
</evidence>
<organism evidence="1 2">
    <name type="scientific">Rickettsia argasii T170-B</name>
    <dbReference type="NCBI Taxonomy" id="1268837"/>
    <lineage>
        <taxon>Bacteria</taxon>
        <taxon>Pseudomonadati</taxon>
        <taxon>Pseudomonadota</taxon>
        <taxon>Alphaproteobacteria</taxon>
        <taxon>Rickettsiales</taxon>
        <taxon>Rickettsiaceae</taxon>
        <taxon>Rickettsieae</taxon>
        <taxon>Rickettsia</taxon>
        <taxon>spotted fever group</taxon>
    </lineage>
</organism>
<accession>A0A0F3RFA5</accession>
<dbReference type="EMBL" id="LAOQ01000002">
    <property type="protein sequence ID" value="KJW04958.1"/>
    <property type="molecule type" value="Genomic_DNA"/>
</dbReference>
<name>A0A0F3RFA5_9RICK</name>
<dbReference type="AlphaFoldDB" id="A0A0F3RFA5"/>
<reference evidence="1 2" key="1">
    <citation type="submission" date="2015-01" db="EMBL/GenBank/DDBJ databases">
        <title>Genome Sequencing of Rickettsiales /home/snadendla/prok_pipe/test/illegal_ec_num.txt.</title>
        <authorList>
            <person name="Daugherty S.C."/>
            <person name="Su Q."/>
            <person name="Abolude K."/>
            <person name="Beier-Sexton M."/>
            <person name="Carlyon J.A."/>
            <person name="Carter R."/>
            <person name="Day N.P."/>
            <person name="Dumler S.J."/>
            <person name="Dyachenko V."/>
            <person name="Godinez A."/>
            <person name="Kurtti T.J."/>
            <person name="Lichay M."/>
            <person name="Mullins K.E."/>
            <person name="Ott S."/>
            <person name="Pappas-Brown V."/>
            <person name="Paris D.H."/>
            <person name="Patel P."/>
            <person name="Richards A.L."/>
            <person name="Sadzewicz L."/>
            <person name="Sears K."/>
            <person name="Seidman D."/>
            <person name="Sengamalay N."/>
            <person name="Stenos J."/>
            <person name="Tallon L.J."/>
            <person name="Vincent G."/>
            <person name="Fraser C.M."/>
            <person name="Munderloh U."/>
            <person name="Dunning-Hotopp J.C."/>
        </authorList>
    </citation>
    <scope>NUCLEOTIDE SEQUENCE [LARGE SCALE GENOMIC DNA]</scope>
    <source>
        <strain evidence="1 2">T170-B</strain>
    </source>
</reference>
<dbReference type="Proteomes" id="UP000033736">
    <property type="component" value="Unassembled WGS sequence"/>
</dbReference>
<dbReference type="RefSeq" id="WP_045805578.1">
    <property type="nucleotide sequence ID" value="NZ_LAOQ01000002.1"/>
</dbReference>